<sequence>MNTEGRTAIIKQASIKQIQTHLFALTNSQEVNVLNTQITTIIQQVIDHINSTNISTNDTIETILDKQKQLQLAYSIKLKDDETQKSLTNTSVFEHPFIDNTIYTGTENEIKIAKHITFQRFQSQQLSYFALQSLLSVLLVLIKSVHKTDSTIIYQILTLTKQFIQQIPARYLSSDTFKQSSLFTSLKPLSNYIQELAVQTEDLTAKKQAIEILLSFAVAKVSFIELLPLITKLVLDRDNINIYDVRGLFLQLNEWTLSTVDEVDLKKQLNEDKEKAHETSINTTYFVTNPLGYLHQMNVLSNTTLMLLDDNKFSGIFVTSVLLAHIDYHNEINSACAFNTGSLTNSFSFSFHADTFKLLFTIIENLSFVQLSDYTAYILIACLRLFTTHLKFLIKSDLNTTEFVTNTELEQWKELMLQLATNYEMKIIDNHNKILFEQIRTTISKEASKSFIYLLEKLTPKLIDKLQFIYQYIIDNKYPILIQQLLINLHNNVTLKTWIELLSYGKLKQEMNNEEEIDELLIKQTQQSSLTLLYSYMDICLQSNYIVQQKQLNNEIIILQQVFLLFQELLFIALNNELSIISNDNDYIIDIHSFTVTSFTICYITRILNASINTTIVSDLFQSILIGLCLLTQEKFNFIAIQSIFTAILPLLTEYLLNNITINTNFYLIIWLLGKISNIMLNGRKQHILEKKHFNTLNLPLFAGGHEITIENNEYILQSNLVNYLNFNLSTLQKTSKTNLDFLMSIYNNIDDGAKLLLRLKKFIIDKQRLQKSIEIQSNEAVAALFAVYIKHYRRIELAKNECQIDLEIKPHSKLISLYQYANYIQTLFALTKAQGGDCNELYTQIKKNTLFLLVSIKESNFIPLINDTSFIISNLKRQKSLLDSPDLELTPTIPIISLTPKNLYKRQNSRWTKAKYVLRLLRNTMKVIIRLKKLMLARKQAIEQKQDNESILRRNINTFVYEYKSISIIEKNLQTEEIIKCIEIQYERAITRLITYRFIQTFINKLLKIEDERIYIILAFYLPHLRNMNLDWHYLENIQSSNIILKQQIEDVYYSIIKTIARSLSLIIPSVLIVSRILILNLFSLLNLSYRHADLFHIYNSQLTKYLFTFFSYMKQNKFDWNIKFSAFNWFRILVLQLSDIIEMEEKNNAVVIQVLQRLHEHIFHKLILNELQGLRQLKQTALDTDTNSNMYENTHLHNTGIGWFMVTKSTSSIENTTMTNKSKLEIEIYTNQLLVLLLRCVHLYSHVQYSCSTIDYIQELLFIYSNSINNTSIILSLKLLRELLLLLPRTDQLIFRLKPNEIVNNKQLLQTFLFTIGDSCVKTFDNNIEINSTTVTELIYIYRTLMSIRSSWQTLAIQLIIDAIKTSITLIKTIKTIEISELNYFLASLCILGGYIQPYCEGCIVDVYEDINSNEYESAIIINIDSNARDLGTVDTLPYYIQYETTNKLKWINADKLRIRVCVPVPNLLPTSTVLADTDITMFETAYKVAEINAHLIIDTLYLLIHKYTITNDNLILLQIQRRSIAALSHILNDKRLVQIFINKQYAPVVAQLALSTNTSNNVIPDDLRMTNKLHWEQYSLSLDRCVRTKQILNDIETVETNVNTSVILSELPHTSLLTTFGFQIWNQDVNDEMIYDPLVYDIVSTNPDKYKNWKSYATETQIEILKCGRIGNDEIKIIPFPGENNGTISECGNKHKFQGHVTGVQHFATYLVEDIQLTQGKWYYCIKLNTDNLMQVGWITKGFNPNPEYGKGVGDNEYSWSYDGSRGTLYHNKEGYFGGDIRWKIDDVCGCGIEINEGNTVIKYWLNGDFLGIAFSHKSNTSIQSAFPCNMLPNEKYTTFYPGISISNTASCDFIFSPEDMEKCPLPNGYKPLLLPTLIHTENTLVPYPYSTYLVGNDPIDYFHIIRKQFDLPYRFLRDFINEQHIQTTFALKDINMERQQLKLQNNGIYLPINTNINNEISTAFTISFDFELDITSKINIDEINIKLLTLDTESYIIPLQLKKLMEINKLIYENKNIYHIAIIFELEYQVKIYVNNECINITLDGSVFNISEKNLNLCILPEFVGEIKNIGIWRYALSEKYIRRLFTYGLNYVAIDYQRLQQHKRQENTFIFKQAQFSRELLLFTETFDTKIWENKVKHVDIDEYKYFKTLSTNSEYAIQLFGNNSYLVLDKSVIDENSYEDGKNERKFIDKAPSPWTEYTIIMDIKVPSLPTTTVETDNDENKESTETITQIRKESISSINTDVNFLQLDDNFLITESKPVSDILTLVRISEQYAIYVTKEGKFSVSGIESESTLKLNEYVRVVICKNHNNIQIYVNGRLELNVDVDKQTYELNEQWIYLFKETNISNSTTVDIVRIECKSITFKNKSLDQLPSILKSTEHSLDTFVGLPFPVLSTNLISIGYNKRWIKSIIKQYNTRNIQLIDTLIRHQQQQLINADLDKKRKHKLNLLCRLSPNLDKEKLDNFIRFSKLDTDVEIAVVCQQILERWDELQIENIPTKELLDKTTVDLNVFMDDNDEDIVTETIEKPTWYSKCVDELGIKDDIFKWIQDKAQQQTINMNTYVDPLYKLLDLDKVEENDLSNETELKIQRIQNTQKSIQYSHQQITYKQYINSRISSEIGLTSIYARYTILNMLKAWTNNNDTHESLFPLIEFGDMSCIIKLIRLMDYHYTFISNSTDETIDRMKLLINSIIQVEIKTLLKLESKITRKIFQTIAPLLYQLQIDIIIQCIQFILNPKLLEITNETIDEHKLIEQPNFIFIMKTLKSFLELIKNTKKQYVDILVQILFPEQLINLLFDLFILISNHQQKLFILQIFGILTKMTNNFSLSINAQKFLLKLFEFLTNQSLIGNLSIHNLQFAVLDLCYILKVKEKEKQEHIKKILDNEFSIDLNNSLINESSMIITNGFTKMFESNSFGDRAGRQASVRNRGFRLAFNLGLLIFQPQLEVTIYPKYIDCLLDLFIIMDVIETLIDKTKQRLFSKEFIKQSNLFGIELLKEEIEESNKYFNNVADIELIKFMNKHINIDWQPLPNSNINDFINRLPNESICNTKYNTYISLCNIPAIYIRTRIKLLYLFNILIGKVLTILDLSLPTGIYTLIDNIRLIKIYILYNTKLTLFNDALEKTCHAEQAPTVELDIIKASSCSSYKDTIFYQTYKQLYSNAHLTFRKPENTQVWSVSYIGMHSQDAGGPYRDSITTMCREICSSKLSLFILCPNGRTNSGLNRDRWIPNVFSPQIKIPNKLKYQYIFIGQLMGMAIRTKNLLNLQFPLLLWKSLVYESITIEDIEAIDIQSFKSINEMEKNMKQNKIINVNSDIDSDKKCTDNMSLLFDSIMNELKFDIVGSNMETYELKSNGSNIPITIANYQEYCMRYREYRLHEFSRQINYIRQGLYSIISWEMLTLFTASELEEAVCGKGIIDVDLLKRQTEYVHPDDNHNTPYIQRFWSVLKEKFDEEQKKLFLIFVWGRSTLPNREEDFTHKFVIQRLNPDGDVDKALPRAHTCYFILDLPTYSTVEIMYERLNYAITNCSSIDADVELNEAQNTSTILQDPEEEDAALLNQQTQSSTNTSASSSTLTEAEVVS</sequence>
<evidence type="ECO:0000313" key="7">
    <source>
        <dbReference type="EMBL" id="CAF3688276.1"/>
    </source>
</evidence>
<dbReference type="Proteomes" id="UP000663829">
    <property type="component" value="Unassembled WGS sequence"/>
</dbReference>
<dbReference type="EMBL" id="CAJOBC010001609">
    <property type="protein sequence ID" value="CAF3688276.1"/>
    <property type="molecule type" value="Genomic_DNA"/>
</dbReference>
<proteinExistence type="predicted"/>
<dbReference type="Pfam" id="PF00632">
    <property type="entry name" value="HECT"/>
    <property type="match status" value="1"/>
</dbReference>
<dbReference type="PROSITE" id="PS50237">
    <property type="entry name" value="HECT"/>
    <property type="match status" value="1"/>
</dbReference>
<dbReference type="Proteomes" id="UP000681722">
    <property type="component" value="Unassembled WGS sequence"/>
</dbReference>
<evidence type="ECO:0008006" key="9">
    <source>
        <dbReference type="Google" id="ProtNLM"/>
    </source>
</evidence>
<dbReference type="SUPFAM" id="SSF56204">
    <property type="entry name" value="Hect, E3 ligase catalytic domain"/>
    <property type="match status" value="1"/>
</dbReference>
<dbReference type="GO" id="GO:0004842">
    <property type="term" value="F:ubiquitin-protein transferase activity"/>
    <property type="evidence" value="ECO:0007669"/>
    <property type="project" value="InterPro"/>
</dbReference>
<comment type="caution">
    <text evidence="6">The sequence shown here is derived from an EMBL/GenBank/DDBJ whole genome shotgun (WGS) entry which is preliminary data.</text>
</comment>
<dbReference type="InterPro" id="IPR043136">
    <property type="entry name" value="B30.2/SPRY_sf"/>
</dbReference>
<evidence type="ECO:0000259" key="5">
    <source>
        <dbReference type="PROSITE" id="PS50237"/>
    </source>
</evidence>
<dbReference type="PROSITE" id="PS50188">
    <property type="entry name" value="B302_SPRY"/>
    <property type="match status" value="1"/>
</dbReference>
<evidence type="ECO:0000256" key="2">
    <source>
        <dbReference type="PROSITE-ProRule" id="PRU00104"/>
    </source>
</evidence>
<evidence type="ECO:0000313" key="8">
    <source>
        <dbReference type="Proteomes" id="UP000663829"/>
    </source>
</evidence>
<dbReference type="CDD" id="cd11709">
    <property type="entry name" value="SPRY"/>
    <property type="match status" value="1"/>
</dbReference>
<dbReference type="EMBL" id="CAJNOQ010001609">
    <property type="protein sequence ID" value="CAF0906622.1"/>
    <property type="molecule type" value="Genomic_DNA"/>
</dbReference>
<evidence type="ECO:0000259" key="4">
    <source>
        <dbReference type="PROSITE" id="PS50188"/>
    </source>
</evidence>
<dbReference type="InterPro" id="IPR013320">
    <property type="entry name" value="ConA-like_dom_sf"/>
</dbReference>
<accession>A0A814A2B5</accession>
<dbReference type="PANTHER" id="PTHR46654">
    <property type="entry name" value="E3 UBIQUITIN-PROTEIN LIGASE HECTD3"/>
    <property type="match status" value="1"/>
</dbReference>
<keyword evidence="8" id="KW-1185">Reference proteome</keyword>
<protein>
    <recommendedName>
        <fullName evidence="9">B30.2/SPRY domain-containing protein</fullName>
    </recommendedName>
</protein>
<dbReference type="InterPro" id="IPR003877">
    <property type="entry name" value="SPRY_dom"/>
</dbReference>
<feature type="region of interest" description="Disordered" evidence="3">
    <location>
        <begin position="3555"/>
        <end position="3586"/>
    </location>
</feature>
<dbReference type="PANTHER" id="PTHR46654:SF1">
    <property type="entry name" value="E3 UBIQUITIN-PROTEIN LIGASE HECTD3"/>
    <property type="match status" value="1"/>
</dbReference>
<dbReference type="InterPro" id="IPR000569">
    <property type="entry name" value="HECT_dom"/>
</dbReference>
<dbReference type="Gene3D" id="3.30.2410.10">
    <property type="entry name" value="Hect, E3 ligase catalytic domain"/>
    <property type="match status" value="1"/>
</dbReference>
<dbReference type="SUPFAM" id="SSF49899">
    <property type="entry name" value="Concanavalin A-like lectins/glucanases"/>
    <property type="match status" value="2"/>
</dbReference>
<feature type="domain" description="HECT" evidence="5">
    <location>
        <begin position="3182"/>
        <end position="3542"/>
    </location>
</feature>
<dbReference type="Gene3D" id="2.60.120.920">
    <property type="match status" value="1"/>
</dbReference>
<reference evidence="6" key="1">
    <citation type="submission" date="2021-02" db="EMBL/GenBank/DDBJ databases">
        <authorList>
            <person name="Nowell W R."/>
        </authorList>
    </citation>
    <scope>NUCLEOTIDE SEQUENCE</scope>
</reference>
<keyword evidence="1 2" id="KW-0833">Ubl conjugation pathway</keyword>
<dbReference type="Gene3D" id="3.90.1750.10">
    <property type="entry name" value="Hect, E3 ligase catalytic domains"/>
    <property type="match status" value="1"/>
</dbReference>
<dbReference type="Gene3D" id="3.30.2160.10">
    <property type="entry name" value="Hect, E3 ligase catalytic domain"/>
    <property type="match status" value="1"/>
</dbReference>
<evidence type="ECO:0000256" key="3">
    <source>
        <dbReference type="SAM" id="MobiDB-lite"/>
    </source>
</evidence>
<dbReference type="SMART" id="SM00119">
    <property type="entry name" value="HECTc"/>
    <property type="match status" value="1"/>
</dbReference>
<feature type="domain" description="B30.2/SPRY" evidence="4">
    <location>
        <begin position="1650"/>
        <end position="1864"/>
    </location>
</feature>
<feature type="active site" description="Glycyl thioester intermediate" evidence="2">
    <location>
        <position position="3506"/>
    </location>
</feature>
<organism evidence="6 8">
    <name type="scientific">Didymodactylos carnosus</name>
    <dbReference type="NCBI Taxonomy" id="1234261"/>
    <lineage>
        <taxon>Eukaryota</taxon>
        <taxon>Metazoa</taxon>
        <taxon>Spiralia</taxon>
        <taxon>Gnathifera</taxon>
        <taxon>Rotifera</taxon>
        <taxon>Eurotatoria</taxon>
        <taxon>Bdelloidea</taxon>
        <taxon>Philodinida</taxon>
        <taxon>Philodinidae</taxon>
        <taxon>Didymodactylos</taxon>
    </lineage>
</organism>
<dbReference type="InterPro" id="IPR001870">
    <property type="entry name" value="B30.2/SPRY"/>
</dbReference>
<gene>
    <name evidence="6" type="ORF">GPM918_LOCUS8925</name>
    <name evidence="7" type="ORF">SRO942_LOCUS8926</name>
</gene>
<evidence type="ECO:0000313" key="6">
    <source>
        <dbReference type="EMBL" id="CAF0906622.1"/>
    </source>
</evidence>
<dbReference type="OrthoDB" id="239701at2759"/>
<feature type="compositionally biased region" description="Low complexity" evidence="3">
    <location>
        <begin position="3561"/>
        <end position="3586"/>
    </location>
</feature>
<dbReference type="Pfam" id="PF00622">
    <property type="entry name" value="SPRY"/>
    <property type="match status" value="1"/>
</dbReference>
<dbReference type="SMART" id="SM00449">
    <property type="entry name" value="SPRY"/>
    <property type="match status" value="1"/>
</dbReference>
<dbReference type="InterPro" id="IPR035983">
    <property type="entry name" value="Hect_E3_ubiquitin_ligase"/>
</dbReference>
<name>A0A814A2B5_9BILA</name>
<dbReference type="InterPro" id="IPR042469">
    <property type="entry name" value="HECTD3"/>
</dbReference>
<evidence type="ECO:0000256" key="1">
    <source>
        <dbReference type="ARBA" id="ARBA00022786"/>
    </source>
</evidence>